<evidence type="ECO:0000256" key="1">
    <source>
        <dbReference type="SAM" id="MobiDB-lite"/>
    </source>
</evidence>
<dbReference type="EMBL" id="QJNU01000055">
    <property type="protein sequence ID" value="RYP08786.1"/>
    <property type="molecule type" value="Genomic_DNA"/>
</dbReference>
<protein>
    <submittedName>
        <fullName evidence="3">Uncharacterized protein</fullName>
    </submittedName>
</protein>
<name>A0A4Q4TNH2_9PEZI</name>
<evidence type="ECO:0000313" key="4">
    <source>
        <dbReference type="Proteomes" id="UP000293360"/>
    </source>
</evidence>
<accession>A0A4Q4TNH2</accession>
<keyword evidence="2" id="KW-1133">Transmembrane helix</keyword>
<dbReference type="OrthoDB" id="4740910at2759"/>
<proteinExistence type="predicted"/>
<sequence>MDSSREKELVRYGDLPEVVIPHLPEAYSYVNEGRRVEPGESPPKFLAIDSAEKEVDYPNSPEVVSGHESTAAGTEGDHVSPTHAEQSLSGDGKRKHNKERRCGYSMKTFWVILALVFMGAAIGGGVGGSMAASRDADNQPLGADAPSSTTTRTLVPTVSATSVSTPPPTPTVFLNNNTEDFAFQAFDDRDYEGRATGLFKAQGHFALEFNVSSYVWQPNGTRCCVTMCRESTWAGWWCQPKPGGLAQKQQPAFLGILLVQNLVPDTWRTSK</sequence>
<feature type="region of interest" description="Disordered" evidence="1">
    <location>
        <begin position="128"/>
        <end position="169"/>
    </location>
</feature>
<evidence type="ECO:0000256" key="2">
    <source>
        <dbReference type="SAM" id="Phobius"/>
    </source>
</evidence>
<dbReference type="STRING" id="155417.A0A4Q4TNH2"/>
<keyword evidence="2" id="KW-0812">Transmembrane</keyword>
<dbReference type="Proteomes" id="UP000293360">
    <property type="component" value="Unassembled WGS sequence"/>
</dbReference>
<comment type="caution">
    <text evidence="3">The sequence shown here is derived from an EMBL/GenBank/DDBJ whole genome shotgun (WGS) entry which is preliminary data.</text>
</comment>
<keyword evidence="2" id="KW-0472">Membrane</keyword>
<reference evidence="3 4" key="1">
    <citation type="submission" date="2018-06" db="EMBL/GenBank/DDBJ databases">
        <title>Complete Genomes of Monosporascus.</title>
        <authorList>
            <person name="Robinson A.J."/>
            <person name="Natvig D.O."/>
        </authorList>
    </citation>
    <scope>NUCLEOTIDE SEQUENCE [LARGE SCALE GENOMIC DNA]</scope>
    <source>
        <strain evidence="3 4">CBS 110550</strain>
    </source>
</reference>
<gene>
    <name evidence="3" type="ORF">DL764_001697</name>
</gene>
<organism evidence="3 4">
    <name type="scientific">Monosporascus ibericus</name>
    <dbReference type="NCBI Taxonomy" id="155417"/>
    <lineage>
        <taxon>Eukaryota</taxon>
        <taxon>Fungi</taxon>
        <taxon>Dikarya</taxon>
        <taxon>Ascomycota</taxon>
        <taxon>Pezizomycotina</taxon>
        <taxon>Sordariomycetes</taxon>
        <taxon>Xylariomycetidae</taxon>
        <taxon>Xylariales</taxon>
        <taxon>Xylariales incertae sedis</taxon>
        <taxon>Monosporascus</taxon>
    </lineage>
</organism>
<feature type="region of interest" description="Disordered" evidence="1">
    <location>
        <begin position="56"/>
        <end position="99"/>
    </location>
</feature>
<feature type="compositionally biased region" description="Low complexity" evidence="1">
    <location>
        <begin position="155"/>
        <end position="164"/>
    </location>
</feature>
<feature type="transmembrane region" description="Helical" evidence="2">
    <location>
        <begin position="108"/>
        <end position="131"/>
    </location>
</feature>
<evidence type="ECO:0000313" key="3">
    <source>
        <dbReference type="EMBL" id="RYP08786.1"/>
    </source>
</evidence>
<keyword evidence="4" id="KW-1185">Reference proteome</keyword>
<dbReference type="AlphaFoldDB" id="A0A4Q4TNH2"/>